<evidence type="ECO:0000259" key="9">
    <source>
        <dbReference type="SMART" id="SM00359"/>
    </source>
</evidence>
<evidence type="ECO:0000313" key="11">
    <source>
        <dbReference type="Proteomes" id="UP000019426"/>
    </source>
</evidence>
<dbReference type="PANTHER" id="PTHR43654">
    <property type="entry name" value="GLUTAMATE 5-KINASE"/>
    <property type="match status" value="1"/>
</dbReference>
<evidence type="ECO:0000256" key="5">
    <source>
        <dbReference type="ARBA" id="ARBA00022741"/>
    </source>
</evidence>
<keyword evidence="1 8" id="KW-0963">Cytoplasm</keyword>
<dbReference type="InterPro" id="IPR001057">
    <property type="entry name" value="Glu/AcGlu_kinase"/>
</dbReference>
<dbReference type="EMBL" id="HG917868">
    <property type="protein sequence ID" value="CDM69720.1"/>
    <property type="molecule type" value="Genomic_DNA"/>
</dbReference>
<dbReference type="PROSITE" id="PS50890">
    <property type="entry name" value="PUA"/>
    <property type="match status" value="1"/>
</dbReference>
<feature type="binding site" evidence="8">
    <location>
        <position position="140"/>
    </location>
    <ligand>
        <name>substrate</name>
    </ligand>
</feature>
<reference evidence="10 11" key="1">
    <citation type="submission" date="2013-11" db="EMBL/GenBank/DDBJ databases">
        <title>Complete genome sequence of Clostridum sp. M2/40.</title>
        <authorList>
            <person name="Wibberg D."/>
            <person name="Puehler A."/>
            <person name="Schlueter A."/>
        </authorList>
    </citation>
    <scope>NUCLEOTIDE SEQUENCE [LARGE SCALE GENOMIC DNA]</scope>
    <source>
        <strain evidence="11">M2/40</strain>
    </source>
</reference>
<feature type="binding site" evidence="8">
    <location>
        <begin position="172"/>
        <end position="173"/>
    </location>
    <ligand>
        <name>ATP</name>
        <dbReference type="ChEBI" id="CHEBI:30616"/>
    </ligand>
</feature>
<dbReference type="InterPro" id="IPR011529">
    <property type="entry name" value="Glu_5kinase"/>
</dbReference>
<dbReference type="NCBIfam" id="TIGR01027">
    <property type="entry name" value="proB"/>
    <property type="match status" value="1"/>
</dbReference>
<comment type="subcellular location">
    <subcellularLocation>
        <location evidence="8">Cytoplasm</location>
    </subcellularLocation>
</comment>
<dbReference type="InterPro" id="IPR005715">
    <property type="entry name" value="Glu_5kinase/COase_Synthase"/>
</dbReference>
<dbReference type="InterPro" id="IPR041739">
    <property type="entry name" value="G5K_ProB"/>
</dbReference>
<evidence type="ECO:0000256" key="2">
    <source>
        <dbReference type="ARBA" id="ARBA00022605"/>
    </source>
</evidence>
<feature type="binding site" evidence="8">
    <location>
        <position position="152"/>
    </location>
    <ligand>
        <name>substrate</name>
    </ligand>
</feature>
<dbReference type="AlphaFoldDB" id="W6SJ58"/>
<keyword evidence="2 8" id="KW-0028">Amino-acid biosynthesis</keyword>
<comment type="pathway">
    <text evidence="8">Amino-acid biosynthesis; L-proline biosynthesis; L-glutamate 5-semialdehyde from L-glutamate: step 1/2.</text>
</comment>
<dbReference type="PRINTS" id="PR00474">
    <property type="entry name" value="GLU5KINASE"/>
</dbReference>
<keyword evidence="7 8" id="KW-0067">ATP-binding</keyword>
<evidence type="ECO:0000256" key="7">
    <source>
        <dbReference type="ARBA" id="ARBA00022840"/>
    </source>
</evidence>
<comment type="similarity">
    <text evidence="8">Belongs to the glutamate 5-kinase family.</text>
</comment>
<dbReference type="RefSeq" id="WP_044039508.1">
    <property type="nucleotide sequence ID" value="NZ_HG917868.1"/>
</dbReference>
<dbReference type="SUPFAM" id="SSF88697">
    <property type="entry name" value="PUA domain-like"/>
    <property type="match status" value="1"/>
</dbReference>
<dbReference type="PROSITE" id="PS00902">
    <property type="entry name" value="GLUTAMATE_5_KINASE"/>
    <property type="match status" value="1"/>
</dbReference>
<dbReference type="HAMAP" id="MF_00456">
    <property type="entry name" value="ProB"/>
    <property type="match status" value="1"/>
</dbReference>
<comment type="catalytic activity">
    <reaction evidence="8">
        <text>L-glutamate + ATP = L-glutamyl 5-phosphate + ADP</text>
        <dbReference type="Rhea" id="RHEA:14877"/>
        <dbReference type="ChEBI" id="CHEBI:29985"/>
        <dbReference type="ChEBI" id="CHEBI:30616"/>
        <dbReference type="ChEBI" id="CHEBI:58274"/>
        <dbReference type="ChEBI" id="CHEBI:456216"/>
        <dbReference type="EC" id="2.7.2.11"/>
    </reaction>
</comment>
<dbReference type="Gene3D" id="3.40.1160.10">
    <property type="entry name" value="Acetylglutamate kinase-like"/>
    <property type="match status" value="2"/>
</dbReference>
<keyword evidence="3 8" id="KW-0641">Proline biosynthesis</keyword>
<dbReference type="GO" id="GO:0004349">
    <property type="term" value="F:glutamate 5-kinase activity"/>
    <property type="evidence" value="ECO:0007669"/>
    <property type="project" value="UniProtKB-UniRule"/>
</dbReference>
<dbReference type="eggNOG" id="COG0263">
    <property type="taxonomic scope" value="Bacteria"/>
</dbReference>
<evidence type="ECO:0000256" key="4">
    <source>
        <dbReference type="ARBA" id="ARBA00022679"/>
    </source>
</evidence>
<dbReference type="OrthoDB" id="9804434at2"/>
<dbReference type="PATRIC" id="fig|1216932.3.peg.2563"/>
<dbReference type="InterPro" id="IPR002478">
    <property type="entry name" value="PUA"/>
</dbReference>
<sequence length="370" mass="40262">MNYVKDVKKVVVKVGSSSLTHKTGLLNLSAIDHLVRDLSNIHNRGIEVVLVSSGAISAGMGRLGFKEKPNTIPEKQACAAVGQVRLIHTYDKLFAEYGKISSQILFNRDDMSDRVRFLNARNTFFSLLKLGVIPIVNENDALTVDEIKFGDNDTLSAMVSSLVEADLLIILSDIDGLFDSNPKDNPNARLIKVVDEITEDIENMAGGAGSAIGTGGMATKIKAGKIATTSGTSMIIANSDERNVITRIFDGEQLGTYFRASSKPMHSKKHWLAYETKTQGEIIIDDGAVVALREHNSLLPKGILNVTGNFVEGDVVSILSTSKEKIANGIVNYSSNEILLIKGNDTSEINRLLGYKNFDEIIHINNMVLL</sequence>
<gene>
    <name evidence="8 10" type="primary">proB</name>
    <name evidence="10" type="ORF">CM240_2596</name>
</gene>
<dbReference type="InterPro" id="IPR015947">
    <property type="entry name" value="PUA-like_sf"/>
</dbReference>
<accession>W6SJ58</accession>
<evidence type="ECO:0000256" key="6">
    <source>
        <dbReference type="ARBA" id="ARBA00022777"/>
    </source>
</evidence>
<proteinExistence type="inferred from homology"/>
<dbReference type="FunFam" id="3.40.1160.10:FF:000018">
    <property type="entry name" value="Glutamate 5-kinase"/>
    <property type="match status" value="1"/>
</dbReference>
<dbReference type="EC" id="2.7.2.11" evidence="8"/>
<dbReference type="GO" id="GO:0005829">
    <property type="term" value="C:cytosol"/>
    <property type="evidence" value="ECO:0007669"/>
    <property type="project" value="TreeGrafter"/>
</dbReference>
<dbReference type="KEGG" id="clt:CM240_2596"/>
<feature type="binding site" evidence="8">
    <location>
        <position position="13"/>
    </location>
    <ligand>
        <name>ATP</name>
        <dbReference type="ChEBI" id="CHEBI:30616"/>
    </ligand>
</feature>
<dbReference type="PANTHER" id="PTHR43654:SF1">
    <property type="entry name" value="ISOPENTENYL PHOSPHATE KINASE"/>
    <property type="match status" value="1"/>
</dbReference>
<dbReference type="GO" id="GO:0005524">
    <property type="term" value="F:ATP binding"/>
    <property type="evidence" value="ECO:0007669"/>
    <property type="project" value="UniProtKB-KW"/>
</dbReference>
<feature type="binding site" evidence="8">
    <location>
        <begin position="214"/>
        <end position="220"/>
    </location>
    <ligand>
        <name>ATP</name>
        <dbReference type="ChEBI" id="CHEBI:30616"/>
    </ligand>
</feature>
<dbReference type="InterPro" id="IPR036974">
    <property type="entry name" value="PUA_sf"/>
</dbReference>
<name>W6SJ58_9CLOT</name>
<dbReference type="GO" id="GO:0003723">
    <property type="term" value="F:RNA binding"/>
    <property type="evidence" value="ECO:0007669"/>
    <property type="project" value="InterPro"/>
</dbReference>
<dbReference type="GO" id="GO:0055129">
    <property type="term" value="P:L-proline biosynthetic process"/>
    <property type="evidence" value="ECO:0007669"/>
    <property type="project" value="UniProtKB-UniRule"/>
</dbReference>
<feature type="domain" description="PUA" evidence="9">
    <location>
        <begin position="280"/>
        <end position="362"/>
    </location>
</feature>
<dbReference type="Proteomes" id="UP000019426">
    <property type="component" value="Chromosome M2/40_rep1"/>
</dbReference>
<dbReference type="Gene3D" id="2.30.130.10">
    <property type="entry name" value="PUA domain"/>
    <property type="match status" value="1"/>
</dbReference>
<dbReference type="SMART" id="SM00359">
    <property type="entry name" value="PUA"/>
    <property type="match status" value="1"/>
</dbReference>
<dbReference type="Pfam" id="PF00696">
    <property type="entry name" value="AA_kinase"/>
    <property type="match status" value="1"/>
</dbReference>
<protein>
    <recommendedName>
        <fullName evidence="8">Glutamate 5-kinase</fullName>
        <ecNumber evidence="8">2.7.2.11</ecNumber>
    </recommendedName>
    <alternativeName>
        <fullName evidence="8">Gamma-glutamyl kinase</fullName>
        <shortName evidence="8">GK</shortName>
    </alternativeName>
</protein>
<dbReference type="InterPro" id="IPR019797">
    <property type="entry name" value="Glutamate_5-kinase_CS"/>
</dbReference>
<evidence type="ECO:0000256" key="3">
    <source>
        <dbReference type="ARBA" id="ARBA00022650"/>
    </source>
</evidence>
<dbReference type="InterPro" id="IPR001048">
    <property type="entry name" value="Asp/Glu/Uridylate_kinase"/>
</dbReference>
<evidence type="ECO:0000256" key="8">
    <source>
        <dbReference type="HAMAP-Rule" id="MF_00456"/>
    </source>
</evidence>
<evidence type="ECO:0000313" key="10">
    <source>
        <dbReference type="EMBL" id="CDM69720.1"/>
    </source>
</evidence>
<dbReference type="CDD" id="cd04242">
    <property type="entry name" value="AAK_G5K_ProB"/>
    <property type="match status" value="1"/>
</dbReference>
<dbReference type="HOGENOM" id="CLU_025400_2_0_9"/>
<dbReference type="SUPFAM" id="SSF53633">
    <property type="entry name" value="Carbamate kinase-like"/>
    <property type="match status" value="1"/>
</dbReference>
<comment type="function">
    <text evidence="8">Catalyzes the transfer of a phosphate group to glutamate to form L-glutamate 5-phosphate.</text>
</comment>
<dbReference type="Pfam" id="PF01472">
    <property type="entry name" value="PUA"/>
    <property type="match status" value="1"/>
</dbReference>
<dbReference type="UniPathway" id="UPA00098">
    <property type="reaction ID" value="UER00359"/>
</dbReference>
<dbReference type="STRING" id="1216932.CM240_2596"/>
<dbReference type="PIRSF" id="PIRSF000729">
    <property type="entry name" value="GK"/>
    <property type="match status" value="1"/>
</dbReference>
<keyword evidence="5 8" id="KW-0547">Nucleotide-binding</keyword>
<dbReference type="CDD" id="cd21157">
    <property type="entry name" value="PUA_G5K"/>
    <property type="match status" value="1"/>
</dbReference>
<keyword evidence="11" id="KW-1185">Reference proteome</keyword>
<evidence type="ECO:0000256" key="1">
    <source>
        <dbReference type="ARBA" id="ARBA00022490"/>
    </source>
</evidence>
<organism evidence="10 11">
    <name type="scientific">Clostridium bornimense</name>
    <dbReference type="NCBI Taxonomy" id="1216932"/>
    <lineage>
        <taxon>Bacteria</taxon>
        <taxon>Bacillati</taxon>
        <taxon>Bacillota</taxon>
        <taxon>Clostridia</taxon>
        <taxon>Eubacteriales</taxon>
        <taxon>Clostridiaceae</taxon>
        <taxon>Clostridium</taxon>
    </lineage>
</organism>
<keyword evidence="4 8" id="KW-0808">Transferase</keyword>
<dbReference type="InterPro" id="IPR036393">
    <property type="entry name" value="AceGlu_kinase-like_sf"/>
</dbReference>
<feature type="binding site" evidence="8">
    <location>
        <position position="53"/>
    </location>
    <ligand>
        <name>substrate</name>
    </ligand>
</feature>
<keyword evidence="6 8" id="KW-0418">Kinase</keyword>